<evidence type="ECO:0000313" key="3">
    <source>
        <dbReference type="EMBL" id="BCX48997.1"/>
    </source>
</evidence>
<sequence length="435" mass="46909">MVNAKVFHVDPARGSIGNDGSEAKPWRTLEEVLKAGQVRTRVPGSSGSGWTERNPEGLVGPGDTIVLHTGYHGRFEMAGGHNEEPITIMAAEGAVPTLGKIRLAGVSKWVFKGLTVTPSAAPEYRREVLVDIANDKRFGGSREVTVEDCGIFSVEDVSGWSKADWNEKPCNGIQVSANECVIRNNRVRNINFGISVTGKDALVDRNLVENFAGDGLRGLGDGGVFQYNTVRNCYDVNDNHDDGFQSWSVGPKGVGTGVVKGIVLNGNVFINFTDPDQPFRGTLQGIGCFDGFFEDWVIENNVVVVDHWHGITLLGAKNCVIRNNTVVDSKSGRPGPPWIQIGKHKKGTASSGCVVRDNLGADFRISEGNRSEHNLKLGELDRFFVNAAEFNFRLRKGSPAIDAGPGDDPPGLDAEGKTRVVGKSIDAGAYEYGNE</sequence>
<dbReference type="InterPro" id="IPR006626">
    <property type="entry name" value="PbH1"/>
</dbReference>
<dbReference type="InterPro" id="IPR039448">
    <property type="entry name" value="Beta_helix"/>
</dbReference>
<dbReference type="SMART" id="SM00710">
    <property type="entry name" value="PbH1"/>
    <property type="match status" value="6"/>
</dbReference>
<organism evidence="3 4">
    <name type="scientific">Haloferula helveola</name>
    <dbReference type="NCBI Taxonomy" id="490095"/>
    <lineage>
        <taxon>Bacteria</taxon>
        <taxon>Pseudomonadati</taxon>
        <taxon>Verrucomicrobiota</taxon>
        <taxon>Verrucomicrobiia</taxon>
        <taxon>Verrucomicrobiales</taxon>
        <taxon>Verrucomicrobiaceae</taxon>
        <taxon>Haloferula</taxon>
    </lineage>
</organism>
<feature type="domain" description="Right handed beta helix" evidence="2">
    <location>
        <begin position="172"/>
        <end position="330"/>
    </location>
</feature>
<evidence type="ECO:0000256" key="1">
    <source>
        <dbReference type="SAM" id="MobiDB-lite"/>
    </source>
</evidence>
<dbReference type="InterPro" id="IPR012334">
    <property type="entry name" value="Pectin_lyas_fold"/>
</dbReference>
<evidence type="ECO:0000259" key="2">
    <source>
        <dbReference type="Pfam" id="PF13229"/>
    </source>
</evidence>
<accession>A0ABN6H8P9</accession>
<dbReference type="InterPro" id="IPR059226">
    <property type="entry name" value="Choice_anch_Q_dom"/>
</dbReference>
<dbReference type="Pfam" id="PF13229">
    <property type="entry name" value="Beta_helix"/>
    <property type="match status" value="1"/>
</dbReference>
<feature type="region of interest" description="Disordered" evidence="1">
    <location>
        <begin position="40"/>
        <end position="59"/>
    </location>
</feature>
<gene>
    <name evidence="3" type="ORF">HAHE_29050</name>
</gene>
<dbReference type="SUPFAM" id="SSF51126">
    <property type="entry name" value="Pectin lyase-like"/>
    <property type="match status" value="1"/>
</dbReference>
<keyword evidence="4" id="KW-1185">Reference proteome</keyword>
<protein>
    <recommendedName>
        <fullName evidence="2">Right handed beta helix domain-containing protein</fullName>
    </recommendedName>
</protein>
<proteinExistence type="predicted"/>
<dbReference type="Gene3D" id="2.160.20.10">
    <property type="entry name" value="Single-stranded right-handed beta-helix, Pectin lyase-like"/>
    <property type="match status" value="1"/>
</dbReference>
<dbReference type="NCBIfam" id="NF041518">
    <property type="entry name" value="choice_anch_Q"/>
    <property type="match status" value="1"/>
</dbReference>
<name>A0ABN6H8P9_9BACT</name>
<reference evidence="3 4" key="1">
    <citation type="submission" date="2021-06" db="EMBL/GenBank/DDBJ databases">
        <title>Complete genome of Haloferula helveola possessing various polysaccharide degrading enzymes.</title>
        <authorList>
            <person name="Takami H."/>
            <person name="Huang C."/>
            <person name="Hamasaki K."/>
        </authorList>
    </citation>
    <scope>NUCLEOTIDE SEQUENCE [LARGE SCALE GENOMIC DNA]</scope>
    <source>
        <strain evidence="3 4">CN-1</strain>
    </source>
</reference>
<evidence type="ECO:0000313" key="4">
    <source>
        <dbReference type="Proteomes" id="UP001374893"/>
    </source>
</evidence>
<dbReference type="Proteomes" id="UP001374893">
    <property type="component" value="Chromosome"/>
</dbReference>
<dbReference type="EMBL" id="AP024702">
    <property type="protein sequence ID" value="BCX48997.1"/>
    <property type="molecule type" value="Genomic_DNA"/>
</dbReference>
<dbReference type="InterPro" id="IPR011050">
    <property type="entry name" value="Pectin_lyase_fold/virulence"/>
</dbReference>